<name>V4NLX9_EUTSA</name>
<feature type="signal peptide" evidence="2">
    <location>
        <begin position="1"/>
        <end position="26"/>
    </location>
</feature>
<dbReference type="Gramene" id="ESQ47431">
    <property type="protein sequence ID" value="ESQ47431"/>
    <property type="gene ID" value="EUTSA_v10028353mg"/>
</dbReference>
<dbReference type="AlphaFoldDB" id="V4NLX9"/>
<evidence type="ECO:0000256" key="2">
    <source>
        <dbReference type="SAM" id="SignalP"/>
    </source>
</evidence>
<feature type="region of interest" description="Disordered" evidence="1">
    <location>
        <begin position="51"/>
        <end position="77"/>
    </location>
</feature>
<evidence type="ECO:0000313" key="3">
    <source>
        <dbReference type="EMBL" id="ESQ47431.1"/>
    </source>
</evidence>
<evidence type="ECO:0000313" key="4">
    <source>
        <dbReference type="Proteomes" id="UP000030689"/>
    </source>
</evidence>
<dbReference type="KEGG" id="eus:EUTSA_v10028353mg"/>
<evidence type="ECO:0000256" key="1">
    <source>
        <dbReference type="SAM" id="MobiDB-lite"/>
    </source>
</evidence>
<reference evidence="3 4" key="1">
    <citation type="journal article" date="2013" name="Front. Plant Sci.">
        <title>The Reference Genome of the Halophytic Plant Eutrema salsugineum.</title>
        <authorList>
            <person name="Yang R."/>
            <person name="Jarvis D.E."/>
            <person name="Chen H."/>
            <person name="Beilstein M.A."/>
            <person name="Grimwood J."/>
            <person name="Jenkins J."/>
            <person name="Shu S."/>
            <person name="Prochnik S."/>
            <person name="Xin M."/>
            <person name="Ma C."/>
            <person name="Schmutz J."/>
            <person name="Wing R.A."/>
            <person name="Mitchell-Olds T."/>
            <person name="Schumaker K.S."/>
            <person name="Wang X."/>
        </authorList>
    </citation>
    <scope>NUCLEOTIDE SEQUENCE [LARGE SCALE GENOMIC DNA]</scope>
</reference>
<gene>
    <name evidence="3" type="ORF">EUTSA_v10028353mg</name>
</gene>
<dbReference type="EMBL" id="KI517416">
    <property type="protein sequence ID" value="ESQ47431.1"/>
    <property type="molecule type" value="Genomic_DNA"/>
</dbReference>
<keyword evidence="4" id="KW-1185">Reference proteome</keyword>
<dbReference type="Proteomes" id="UP000030689">
    <property type="component" value="Unassembled WGS sequence"/>
</dbReference>
<sequence>MDQINSRVFTILIALLLLSPLFPSQSQGLSVGLTLHRKIIREKDGVRQIGYQRKVQVRPSGSRRGPSKGHPPGSPRI</sequence>
<accession>V4NLX9</accession>
<protein>
    <submittedName>
        <fullName evidence="3">Uncharacterized protein</fullName>
    </submittedName>
</protein>
<organism evidence="3 4">
    <name type="scientific">Eutrema salsugineum</name>
    <name type="common">Saltwater cress</name>
    <name type="synonym">Sisymbrium salsugineum</name>
    <dbReference type="NCBI Taxonomy" id="72664"/>
    <lineage>
        <taxon>Eukaryota</taxon>
        <taxon>Viridiplantae</taxon>
        <taxon>Streptophyta</taxon>
        <taxon>Embryophyta</taxon>
        <taxon>Tracheophyta</taxon>
        <taxon>Spermatophyta</taxon>
        <taxon>Magnoliopsida</taxon>
        <taxon>eudicotyledons</taxon>
        <taxon>Gunneridae</taxon>
        <taxon>Pentapetalae</taxon>
        <taxon>rosids</taxon>
        <taxon>malvids</taxon>
        <taxon>Brassicales</taxon>
        <taxon>Brassicaceae</taxon>
        <taxon>Eutremeae</taxon>
        <taxon>Eutrema</taxon>
    </lineage>
</organism>
<keyword evidence="2" id="KW-0732">Signal</keyword>
<feature type="chain" id="PRO_5004723657" evidence="2">
    <location>
        <begin position="27"/>
        <end position="77"/>
    </location>
</feature>
<proteinExistence type="predicted"/>